<organism evidence="11 12">
    <name type="scientific">Aliiroseovarius halocynthiae</name>
    <dbReference type="NCBI Taxonomy" id="985055"/>
    <lineage>
        <taxon>Bacteria</taxon>
        <taxon>Pseudomonadati</taxon>
        <taxon>Pseudomonadota</taxon>
        <taxon>Alphaproteobacteria</taxon>
        <taxon>Rhodobacterales</taxon>
        <taxon>Paracoccaceae</taxon>
        <taxon>Aliiroseovarius</taxon>
    </lineage>
</organism>
<keyword evidence="9 10" id="KW-0472">Membrane</keyword>
<dbReference type="OrthoDB" id="7864548at2"/>
<keyword evidence="6" id="KW-0812">Transmembrane</keyword>
<keyword evidence="8" id="KW-1133">Transmembrane helix</keyword>
<proteinExistence type="inferred from homology"/>
<name>A0A545SLN9_9RHOB</name>
<keyword evidence="11" id="KW-0969">Cilium</keyword>
<evidence type="ECO:0000256" key="8">
    <source>
        <dbReference type="ARBA" id="ARBA00022989"/>
    </source>
</evidence>
<keyword evidence="11" id="KW-0966">Cell projection</keyword>
<accession>A0A545SLN9</accession>
<evidence type="ECO:0000256" key="3">
    <source>
        <dbReference type="ARBA" id="ARBA00008281"/>
    </source>
</evidence>
<comment type="subcellular location">
    <subcellularLocation>
        <location evidence="10">Cell inner membrane</location>
    </subcellularLocation>
    <subcellularLocation>
        <location evidence="2">Cell membrane</location>
        <topology evidence="2">Single-pass membrane protein</topology>
    </subcellularLocation>
</comment>
<evidence type="ECO:0000313" key="12">
    <source>
        <dbReference type="Proteomes" id="UP000315816"/>
    </source>
</evidence>
<evidence type="ECO:0000256" key="4">
    <source>
        <dbReference type="ARBA" id="ARBA00022475"/>
    </source>
</evidence>
<reference evidence="11 12" key="1">
    <citation type="submission" date="2019-06" db="EMBL/GenBank/DDBJ databases">
        <title>A novel species of marine bacteria.</title>
        <authorList>
            <person name="Wang Y."/>
        </authorList>
    </citation>
    <scope>NUCLEOTIDE SEQUENCE [LARGE SCALE GENOMIC DNA]</scope>
    <source>
        <strain evidence="11 12">MA1-10</strain>
    </source>
</reference>
<sequence>MGKLIPIILALLGLGAGAGAGMMLQPEPEPVVMNPCGDVDPDKHGDTKEKIADEAPTDTEFVKINNQFVVPVVADGRVSSLVVLSLNVEVDLGGREAVYKREPKLRDEFLQVMFNHANTGGFDGMFTQSSRLDPLRAALLEVAQSILGKNVKDVLVTNIVRQDT</sequence>
<dbReference type="Pfam" id="PF03748">
    <property type="entry name" value="FliL"/>
    <property type="match status" value="1"/>
</dbReference>
<dbReference type="InterPro" id="IPR005503">
    <property type="entry name" value="FliL"/>
</dbReference>
<evidence type="ECO:0000256" key="10">
    <source>
        <dbReference type="RuleBase" id="RU364125"/>
    </source>
</evidence>
<dbReference type="EMBL" id="VICH01000014">
    <property type="protein sequence ID" value="TQV65893.1"/>
    <property type="molecule type" value="Genomic_DNA"/>
</dbReference>
<gene>
    <name evidence="11" type="ORF">FIL88_15510</name>
</gene>
<evidence type="ECO:0000256" key="9">
    <source>
        <dbReference type="ARBA" id="ARBA00023136"/>
    </source>
</evidence>
<keyword evidence="7 10" id="KW-0283">Flagellar rotation</keyword>
<comment type="similarity">
    <text evidence="3 10">Belongs to the FliL family.</text>
</comment>
<dbReference type="GO" id="GO:0009425">
    <property type="term" value="C:bacterial-type flagellum basal body"/>
    <property type="evidence" value="ECO:0007669"/>
    <property type="project" value="InterPro"/>
</dbReference>
<keyword evidence="4" id="KW-1003">Cell membrane</keyword>
<evidence type="ECO:0000256" key="7">
    <source>
        <dbReference type="ARBA" id="ARBA00022779"/>
    </source>
</evidence>
<evidence type="ECO:0000256" key="1">
    <source>
        <dbReference type="ARBA" id="ARBA00002254"/>
    </source>
</evidence>
<dbReference type="AlphaFoldDB" id="A0A545SLN9"/>
<keyword evidence="5 10" id="KW-0145">Chemotaxis</keyword>
<keyword evidence="10" id="KW-0997">Cell inner membrane</keyword>
<evidence type="ECO:0000256" key="5">
    <source>
        <dbReference type="ARBA" id="ARBA00022500"/>
    </source>
</evidence>
<keyword evidence="12" id="KW-1185">Reference proteome</keyword>
<evidence type="ECO:0000313" key="11">
    <source>
        <dbReference type="EMBL" id="TQV65893.1"/>
    </source>
</evidence>
<dbReference type="RefSeq" id="WP_142854786.1">
    <property type="nucleotide sequence ID" value="NZ_FXWW01000009.1"/>
</dbReference>
<dbReference type="Proteomes" id="UP000315816">
    <property type="component" value="Unassembled WGS sequence"/>
</dbReference>
<comment type="function">
    <text evidence="1 10">Controls the rotational direction of flagella during chemotaxis.</text>
</comment>
<evidence type="ECO:0000256" key="2">
    <source>
        <dbReference type="ARBA" id="ARBA00004162"/>
    </source>
</evidence>
<keyword evidence="11" id="KW-0282">Flagellum</keyword>
<dbReference type="GO" id="GO:0071973">
    <property type="term" value="P:bacterial-type flagellum-dependent cell motility"/>
    <property type="evidence" value="ECO:0007669"/>
    <property type="project" value="InterPro"/>
</dbReference>
<dbReference type="GO" id="GO:0006935">
    <property type="term" value="P:chemotaxis"/>
    <property type="evidence" value="ECO:0007669"/>
    <property type="project" value="UniProtKB-KW"/>
</dbReference>
<dbReference type="GO" id="GO:0005886">
    <property type="term" value="C:plasma membrane"/>
    <property type="evidence" value="ECO:0007669"/>
    <property type="project" value="UniProtKB-SubCell"/>
</dbReference>
<comment type="caution">
    <text evidence="11">The sequence shown here is derived from an EMBL/GenBank/DDBJ whole genome shotgun (WGS) entry which is preliminary data.</text>
</comment>
<protein>
    <recommendedName>
        <fullName evidence="10">Flagellar protein FliL</fullName>
    </recommendedName>
</protein>
<evidence type="ECO:0000256" key="6">
    <source>
        <dbReference type="ARBA" id="ARBA00022692"/>
    </source>
</evidence>